<dbReference type="SUPFAM" id="SSF55073">
    <property type="entry name" value="Nucleotide cyclase"/>
    <property type="match status" value="1"/>
</dbReference>
<dbReference type="SMART" id="SM00267">
    <property type="entry name" value="GGDEF"/>
    <property type="match status" value="1"/>
</dbReference>
<dbReference type="STRING" id="650891.SAMN05216203_0801"/>
<dbReference type="NCBIfam" id="TIGR00254">
    <property type="entry name" value="GGDEF"/>
    <property type="match status" value="1"/>
</dbReference>
<dbReference type="SMART" id="SM00116">
    <property type="entry name" value="CBS"/>
    <property type="match status" value="4"/>
</dbReference>
<feature type="domain" description="PAS" evidence="3">
    <location>
        <begin position="278"/>
        <end position="324"/>
    </location>
</feature>
<evidence type="ECO:0000259" key="5">
    <source>
        <dbReference type="PROSITE" id="PS50887"/>
    </source>
</evidence>
<dbReference type="Gene3D" id="3.30.450.20">
    <property type="entry name" value="PAS domain"/>
    <property type="match status" value="1"/>
</dbReference>
<feature type="domain" description="GGDEF" evidence="5">
    <location>
        <begin position="435"/>
        <end position="568"/>
    </location>
</feature>
<dbReference type="InterPro" id="IPR001610">
    <property type="entry name" value="PAC"/>
</dbReference>
<dbReference type="InterPro" id="IPR046342">
    <property type="entry name" value="CBS_dom_sf"/>
</dbReference>
<dbReference type="PANTHER" id="PTHR46663">
    <property type="entry name" value="DIGUANYLATE CYCLASE DGCT-RELATED"/>
    <property type="match status" value="1"/>
</dbReference>
<dbReference type="InterPro" id="IPR043128">
    <property type="entry name" value="Rev_trsase/Diguanyl_cyclase"/>
</dbReference>
<dbReference type="NCBIfam" id="TIGR00229">
    <property type="entry name" value="sensory_box"/>
    <property type="match status" value="1"/>
</dbReference>
<dbReference type="InterPro" id="IPR000160">
    <property type="entry name" value="GGDEF_dom"/>
</dbReference>
<feature type="domain" description="PAC" evidence="4">
    <location>
        <begin position="351"/>
        <end position="403"/>
    </location>
</feature>
<name>A0A1I6H2T5_9GAMM</name>
<dbReference type="Proteomes" id="UP000198644">
    <property type="component" value="Unassembled WGS sequence"/>
</dbReference>
<dbReference type="PROSITE" id="PS50113">
    <property type="entry name" value="PAC"/>
    <property type="match status" value="1"/>
</dbReference>
<dbReference type="SUPFAM" id="SSF54631">
    <property type="entry name" value="CBS-domain pair"/>
    <property type="match status" value="2"/>
</dbReference>
<dbReference type="Gene3D" id="3.10.580.10">
    <property type="entry name" value="CBS-domain"/>
    <property type="match status" value="2"/>
</dbReference>
<dbReference type="EMBL" id="FOYW01000001">
    <property type="protein sequence ID" value="SFR48744.1"/>
    <property type="molecule type" value="Genomic_DNA"/>
</dbReference>
<gene>
    <name evidence="7" type="ORF">SAMN05216203_0801</name>
</gene>
<dbReference type="PROSITE" id="PS50887">
    <property type="entry name" value="GGDEF"/>
    <property type="match status" value="1"/>
</dbReference>
<dbReference type="RefSeq" id="WP_092009088.1">
    <property type="nucleotide sequence ID" value="NZ_FOYW01000001.1"/>
</dbReference>
<dbReference type="InterPro" id="IPR029787">
    <property type="entry name" value="Nucleotide_cyclase"/>
</dbReference>
<accession>A0A1I6H2T5</accession>
<evidence type="ECO:0000313" key="7">
    <source>
        <dbReference type="EMBL" id="SFR48744.1"/>
    </source>
</evidence>
<reference evidence="7 8" key="1">
    <citation type="submission" date="2016-10" db="EMBL/GenBank/DDBJ databases">
        <authorList>
            <person name="de Groot N.N."/>
        </authorList>
    </citation>
    <scope>NUCLEOTIDE SEQUENCE [LARGE SCALE GENOMIC DNA]</scope>
    <source>
        <strain evidence="7 8">CGMCC 1.9167</strain>
    </source>
</reference>
<dbReference type="CDD" id="cd01949">
    <property type="entry name" value="GGDEF"/>
    <property type="match status" value="1"/>
</dbReference>
<dbReference type="Pfam" id="PF13426">
    <property type="entry name" value="PAS_9"/>
    <property type="match status" value="1"/>
</dbReference>
<sequence length="578" mass="64594">MANHLPVESIMRSGAPVQCPPDTPLCQAARLMADHSCSSIVIMEGDLPVGIWTEHDALLVNFSDPDSLRQPVSRVMSTPVATLSKGTSIAEAALRFRQEGLRHFLVVDNRGVTAGILTQSDIAMNQGLEPYLRLREVHSALRQSPLMLNGELRLSEAARRMHQTHYDAALVLCGDDAPGVLTERDILRFIVDYPGDTPVSGLASRPLLTVAMDAPLIQARDLLLDNRIRHLGVVDGDGELCGLLGFSDLIAGAEHMYLEDLREALEQRDRALAQSRQHLQLAERVIESSLEGIIITDPELRIQFVNPAFTQLTGYQPDEVIGRSPKLLSSGRHDSSFYHQMWSELDTTGSWRGEIWNRRKTGEVYLELLTITAIRDDEGQITHYAGLFTDITQNRINEDRIRQLAYYDALTGLPNRRLLEDRLEHAIRHAHRKQQMLAIMFLDLDHFKTVNDTHGHSAGDQLLVEVARRFQSCLREDDTLARLAGDEFIVLLPELDNSEHAKRIASRLIEVNSRPYRFQDNLVRIGTSIGISLYPLDGETAEVLMQAADGSMYEAKASGRNQFRLTGLPPEDPDAMSG</sequence>
<feature type="domain" description="CBS" evidence="6">
    <location>
        <begin position="141"/>
        <end position="197"/>
    </location>
</feature>
<evidence type="ECO:0000256" key="2">
    <source>
        <dbReference type="PROSITE-ProRule" id="PRU00703"/>
    </source>
</evidence>
<dbReference type="InterPro" id="IPR000700">
    <property type="entry name" value="PAS-assoc_C"/>
</dbReference>
<dbReference type="PROSITE" id="PS50112">
    <property type="entry name" value="PAS"/>
    <property type="match status" value="1"/>
</dbReference>
<feature type="domain" description="CBS" evidence="6">
    <location>
        <begin position="11"/>
        <end position="68"/>
    </location>
</feature>
<evidence type="ECO:0000259" key="6">
    <source>
        <dbReference type="PROSITE" id="PS51371"/>
    </source>
</evidence>
<dbReference type="AlphaFoldDB" id="A0A1I6H2T5"/>
<dbReference type="SMART" id="SM00086">
    <property type="entry name" value="PAC"/>
    <property type="match status" value="1"/>
</dbReference>
<keyword evidence="2" id="KW-0129">CBS domain</keyword>
<dbReference type="CDD" id="cd00130">
    <property type="entry name" value="PAS"/>
    <property type="match status" value="1"/>
</dbReference>
<dbReference type="InterPro" id="IPR052163">
    <property type="entry name" value="DGC-Regulatory_Protein"/>
</dbReference>
<keyword evidence="8" id="KW-1185">Reference proteome</keyword>
<dbReference type="Pfam" id="PF00990">
    <property type="entry name" value="GGDEF"/>
    <property type="match status" value="1"/>
</dbReference>
<dbReference type="InterPro" id="IPR000014">
    <property type="entry name" value="PAS"/>
</dbReference>
<dbReference type="CDD" id="cd09833">
    <property type="entry name" value="CBS_pair_GGDEF_PAS_repeat1"/>
    <property type="match status" value="1"/>
</dbReference>
<proteinExistence type="predicted"/>
<feature type="domain" description="CBS" evidence="6">
    <location>
        <begin position="76"/>
        <end position="134"/>
    </location>
</feature>
<dbReference type="GO" id="GO:0003824">
    <property type="term" value="F:catalytic activity"/>
    <property type="evidence" value="ECO:0007669"/>
    <property type="project" value="UniProtKB-ARBA"/>
</dbReference>
<dbReference type="OrthoDB" id="9799509at2"/>
<evidence type="ECO:0000313" key="8">
    <source>
        <dbReference type="Proteomes" id="UP000198644"/>
    </source>
</evidence>
<evidence type="ECO:0000259" key="4">
    <source>
        <dbReference type="PROSITE" id="PS50113"/>
    </source>
</evidence>
<evidence type="ECO:0000259" key="3">
    <source>
        <dbReference type="PROSITE" id="PS50112"/>
    </source>
</evidence>
<dbReference type="Pfam" id="PF00571">
    <property type="entry name" value="CBS"/>
    <property type="match status" value="4"/>
</dbReference>
<dbReference type="InterPro" id="IPR000644">
    <property type="entry name" value="CBS_dom"/>
</dbReference>
<dbReference type="PROSITE" id="PS51371">
    <property type="entry name" value="CBS"/>
    <property type="match status" value="4"/>
</dbReference>
<dbReference type="SUPFAM" id="SSF55785">
    <property type="entry name" value="PYP-like sensor domain (PAS domain)"/>
    <property type="match status" value="1"/>
</dbReference>
<dbReference type="Gene3D" id="3.30.70.270">
    <property type="match status" value="1"/>
</dbReference>
<protein>
    <submittedName>
        <fullName evidence="7">PAS domain S-box-containing protein/diguanylate cyclase (GGDEF) domain-containing protein</fullName>
    </submittedName>
</protein>
<evidence type="ECO:0000256" key="1">
    <source>
        <dbReference type="ARBA" id="ARBA00001946"/>
    </source>
</evidence>
<comment type="cofactor">
    <cofactor evidence="1">
        <name>Mg(2+)</name>
        <dbReference type="ChEBI" id="CHEBI:18420"/>
    </cofactor>
</comment>
<organism evidence="7 8">
    <name type="scientific">Marinobacter daqiaonensis</name>
    <dbReference type="NCBI Taxonomy" id="650891"/>
    <lineage>
        <taxon>Bacteria</taxon>
        <taxon>Pseudomonadati</taxon>
        <taxon>Pseudomonadota</taxon>
        <taxon>Gammaproteobacteria</taxon>
        <taxon>Pseudomonadales</taxon>
        <taxon>Marinobacteraceae</taxon>
        <taxon>Marinobacter</taxon>
    </lineage>
</organism>
<dbReference type="SMART" id="SM00091">
    <property type="entry name" value="PAS"/>
    <property type="match status" value="1"/>
</dbReference>
<dbReference type="PANTHER" id="PTHR46663:SF3">
    <property type="entry name" value="SLL0267 PROTEIN"/>
    <property type="match status" value="1"/>
</dbReference>
<feature type="domain" description="CBS" evidence="6">
    <location>
        <begin position="203"/>
        <end position="261"/>
    </location>
</feature>
<dbReference type="InterPro" id="IPR035965">
    <property type="entry name" value="PAS-like_dom_sf"/>
</dbReference>
<dbReference type="FunFam" id="3.30.70.270:FF:000001">
    <property type="entry name" value="Diguanylate cyclase domain protein"/>
    <property type="match status" value="1"/>
</dbReference>